<sequence>MPEFRFGAYIDGVLSELKPGDARVGAALAAAPVPLEGGIKTIAAAIDGAVQKDKLPQQPVAGRLLRDWFSDDINFKALGAPGDGVTDATAYLEDALGNASLRADRFFLNKGKFRFVRPLTLDISKRLEDGRTPNFQAAGPSSAQLFYDGPDGNLSALTIVGDPAISGNFGAYLRHRLGGFTITTGGKQQAVGLSLKKLAFADFDPIYVEGFGLGFGLTDVVSCSFSKWEAKYNRAGLRVFPRTTFSNGNALTFNAPVISLNSLYGAHIEAASCVAIVGGSIEANGGDAGGFGFGLQMLNSGGEGGAALSMLGTYVEGNIGLSDIMLTAGSDPSTYSMTGVTFNRPDSSHFATHNVMVETSANSGHVKLDMRACAHRSYNDYQPLASRRYIQHYGPSNKFTFSDSSPIYNSPVEAPGLLSARVIARARFDGTVASGQVAPVSSFGVANISKDATGTYTITLLDSTGNATKTPVVSTNAPVTVQTFGESASQVAIRLFDRNDALRDASIISVAIFDG</sequence>
<evidence type="ECO:0008006" key="3">
    <source>
        <dbReference type="Google" id="ProtNLM"/>
    </source>
</evidence>
<evidence type="ECO:0000313" key="2">
    <source>
        <dbReference type="Proteomes" id="UP000218288"/>
    </source>
</evidence>
<dbReference type="EMBL" id="AP014809">
    <property type="protein sequence ID" value="BAU93358.1"/>
    <property type="molecule type" value="Genomic_DNA"/>
</dbReference>
<name>A0A169RG49_9HYPH</name>
<dbReference type="AlphaFoldDB" id="A0A169RG49"/>
<dbReference type="InterPro" id="IPR011050">
    <property type="entry name" value="Pectin_lyase_fold/virulence"/>
</dbReference>
<dbReference type="RefSeq" id="WP_157914243.1">
    <property type="nucleotide sequence ID" value="NZ_AP014809.1"/>
</dbReference>
<dbReference type="Gene3D" id="2.160.20.10">
    <property type="entry name" value="Single-stranded right-handed beta-helix, Pectin lyase-like"/>
    <property type="match status" value="1"/>
</dbReference>
<evidence type="ECO:0000313" key="1">
    <source>
        <dbReference type="EMBL" id="BAU93358.1"/>
    </source>
</evidence>
<protein>
    <recommendedName>
        <fullName evidence="3">Pectate lyase superfamily protein domain-containing protein</fullName>
    </recommendedName>
</protein>
<dbReference type="SUPFAM" id="SSF51126">
    <property type="entry name" value="Pectin lyase-like"/>
    <property type="match status" value="1"/>
</dbReference>
<organism evidence="1 2">
    <name type="scientific">Methylorubrum populi</name>
    <dbReference type="NCBI Taxonomy" id="223967"/>
    <lineage>
        <taxon>Bacteria</taxon>
        <taxon>Pseudomonadati</taxon>
        <taxon>Pseudomonadota</taxon>
        <taxon>Alphaproteobacteria</taxon>
        <taxon>Hyphomicrobiales</taxon>
        <taxon>Methylobacteriaceae</taxon>
        <taxon>Methylorubrum</taxon>
    </lineage>
</organism>
<dbReference type="Proteomes" id="UP000218288">
    <property type="component" value="Chromosome"/>
</dbReference>
<proteinExistence type="predicted"/>
<dbReference type="InterPro" id="IPR012334">
    <property type="entry name" value="Pectin_lyas_fold"/>
</dbReference>
<gene>
    <name evidence="1" type="ORF">MPPM_4753</name>
</gene>
<accession>A0A169RG49</accession>
<reference evidence="1 2" key="1">
    <citation type="journal article" date="2016" name="Genome Announc.">
        <title>Complete Genome Sequence of Methylobacterium populi P-1M, Isolated from Pink-Pigmented Household Biofilm.</title>
        <authorList>
            <person name="Morohoshi T."/>
            <person name="Ikeda T."/>
        </authorList>
    </citation>
    <scope>NUCLEOTIDE SEQUENCE [LARGE SCALE GENOMIC DNA]</scope>
    <source>
        <strain evidence="1 2">P-1M</strain>
    </source>
</reference>